<feature type="transmembrane region" description="Helical" evidence="2">
    <location>
        <begin position="240"/>
        <end position="260"/>
    </location>
</feature>
<dbReference type="SMART" id="SM00460">
    <property type="entry name" value="TGc"/>
    <property type="match status" value="1"/>
</dbReference>
<sequence>MTTTTVPAPPDAPAPPGPPPPGRRARRTGGSGRPAPARSAPRGLPRGGRAVVDVLVLAAAVAAALTPLLPVYGGGVLLAPVLGGVVLGAAVGVLGARWSPLVVTAVLVVVGLVAGGPLATPDASGALPTPASVLAVLRGSVLGWKDALTLQPPLGGSGWLLVPPYLLALVGTAVAVRLALGSGRAAPAAALVPPVCLTAAVLLGTHETVAPVAVGTALAVVLLVWASWRAGRLRARRTVALVALVGVAGAAGVGAGAVVADHRDRYVLRDALVPPFDPRDYASPLSAFRAYVKDDDTVELFTVAGLPEGARVRLATFDRFDGVVWNVAGDGSSRASGEFRRVGETIGTPTDPAGDGTPVEVEVRVEDLSGVWLPTVGDAVAVRFADAADQARLRFNDATGAAVLTGGLAPGLTYTLDAVLPAEPDDTTIGGAAASSLDLPEPQAVPDAVASVAADAVRDAETPVQVARALEQVLAEQGFFSHGLTEQGDYPSLSGHGADRVAALLGGELMVGDDEQYASAMALMARDLGLPARVVLGFVPDDDEDAEGAGDAADADDPADPAAPRTVTGADVRAWVEIAFTGYGWVPFDPTPPESQTPQDETETSTADPEPQVAQPPPPPADPVDPPEDDTEQPQTQDSADEAARPLWLTVALGAAAGSGILLVLLAPFLVIAALKARRRRRRRRDPEPLRRVVGGWQEVLDLATDLRRDVDPVATRREGARALDLAFAGAVPAGASGPAPAAVEAGAAVVALAERADAAVFGPAAPTASEARDYWAQVDRALARMRAATPRKQRWRGRITTRSLRRTRRAARRERAARRGARR</sequence>
<keyword evidence="4" id="KW-0378">Hydrolase</keyword>
<feature type="transmembrane region" description="Helical" evidence="2">
    <location>
        <begin position="647"/>
        <end position="675"/>
    </location>
</feature>
<protein>
    <submittedName>
        <fullName evidence="4">Transglutaminase-like putative cysteine protease</fullName>
    </submittedName>
</protein>
<dbReference type="InterPro" id="IPR002931">
    <property type="entry name" value="Transglutaminase-like"/>
</dbReference>
<feature type="compositionally biased region" description="Pro residues" evidence="1">
    <location>
        <begin position="7"/>
        <end position="22"/>
    </location>
</feature>
<evidence type="ECO:0000256" key="1">
    <source>
        <dbReference type="SAM" id="MobiDB-lite"/>
    </source>
</evidence>
<name>A0A7W8SFN3_9CELL</name>
<keyword evidence="2" id="KW-0812">Transmembrane</keyword>
<reference evidence="4 5" key="1">
    <citation type="submission" date="2020-08" db="EMBL/GenBank/DDBJ databases">
        <title>Sequencing the genomes of 1000 actinobacteria strains.</title>
        <authorList>
            <person name="Klenk H.-P."/>
        </authorList>
    </citation>
    <scope>NUCLEOTIDE SEQUENCE [LARGE SCALE GENOMIC DNA]</scope>
    <source>
        <strain evidence="4 5">DSM 9581</strain>
    </source>
</reference>
<dbReference type="InterPro" id="IPR021878">
    <property type="entry name" value="TgpA_N"/>
</dbReference>
<feature type="region of interest" description="Disordered" evidence="1">
    <location>
        <begin position="1"/>
        <end position="44"/>
    </location>
</feature>
<proteinExistence type="predicted"/>
<feature type="transmembrane region" description="Helical" evidence="2">
    <location>
        <begin position="50"/>
        <end position="69"/>
    </location>
</feature>
<dbReference type="Pfam" id="PF01841">
    <property type="entry name" value="Transglut_core"/>
    <property type="match status" value="1"/>
</dbReference>
<feature type="region of interest" description="Disordered" evidence="1">
    <location>
        <begin position="541"/>
        <end position="568"/>
    </location>
</feature>
<dbReference type="Pfam" id="PF11992">
    <property type="entry name" value="TgpA_N"/>
    <property type="match status" value="1"/>
</dbReference>
<gene>
    <name evidence="4" type="ORF">HNR08_002971</name>
</gene>
<dbReference type="InterPro" id="IPR038765">
    <property type="entry name" value="Papain-like_cys_pep_sf"/>
</dbReference>
<dbReference type="SUPFAM" id="SSF54001">
    <property type="entry name" value="Cysteine proteinases"/>
    <property type="match status" value="1"/>
</dbReference>
<keyword evidence="2" id="KW-0472">Membrane</keyword>
<dbReference type="Proteomes" id="UP000564629">
    <property type="component" value="Unassembled WGS sequence"/>
</dbReference>
<evidence type="ECO:0000259" key="3">
    <source>
        <dbReference type="SMART" id="SM00460"/>
    </source>
</evidence>
<feature type="transmembrane region" description="Helical" evidence="2">
    <location>
        <begin position="185"/>
        <end position="203"/>
    </location>
</feature>
<dbReference type="InterPro" id="IPR052901">
    <property type="entry name" value="Bact_TGase-like"/>
</dbReference>
<feature type="transmembrane region" description="Helical" evidence="2">
    <location>
        <begin position="101"/>
        <end position="120"/>
    </location>
</feature>
<dbReference type="RefSeq" id="WP_183835100.1">
    <property type="nucleotide sequence ID" value="NZ_JACHDN010000001.1"/>
</dbReference>
<evidence type="ECO:0000256" key="2">
    <source>
        <dbReference type="SAM" id="Phobius"/>
    </source>
</evidence>
<feature type="domain" description="Transglutaminase-like" evidence="3">
    <location>
        <begin position="506"/>
        <end position="592"/>
    </location>
</feature>
<accession>A0A7W8SFN3</accession>
<dbReference type="Gene3D" id="3.10.620.30">
    <property type="match status" value="1"/>
</dbReference>
<dbReference type="PANTHER" id="PTHR42736:SF1">
    <property type="entry name" value="PROTEIN-GLUTAMINE GAMMA-GLUTAMYLTRANSFERASE"/>
    <property type="match status" value="1"/>
</dbReference>
<feature type="transmembrane region" description="Helical" evidence="2">
    <location>
        <begin position="209"/>
        <end position="228"/>
    </location>
</feature>
<dbReference type="PANTHER" id="PTHR42736">
    <property type="entry name" value="PROTEIN-GLUTAMINE GAMMA-GLUTAMYLTRANSFERASE"/>
    <property type="match status" value="1"/>
</dbReference>
<dbReference type="AlphaFoldDB" id="A0A7W8SFN3"/>
<dbReference type="GO" id="GO:0006508">
    <property type="term" value="P:proteolysis"/>
    <property type="evidence" value="ECO:0007669"/>
    <property type="project" value="UniProtKB-KW"/>
</dbReference>
<organism evidence="4 5">
    <name type="scientific">Cellulomonas hominis</name>
    <dbReference type="NCBI Taxonomy" id="156981"/>
    <lineage>
        <taxon>Bacteria</taxon>
        <taxon>Bacillati</taxon>
        <taxon>Actinomycetota</taxon>
        <taxon>Actinomycetes</taxon>
        <taxon>Micrococcales</taxon>
        <taxon>Cellulomonadaceae</taxon>
        <taxon>Cellulomonas</taxon>
    </lineage>
</organism>
<feature type="transmembrane region" description="Helical" evidence="2">
    <location>
        <begin position="158"/>
        <end position="178"/>
    </location>
</feature>
<feature type="compositionally biased region" description="Acidic residues" evidence="1">
    <location>
        <begin position="541"/>
        <end position="559"/>
    </location>
</feature>
<evidence type="ECO:0000313" key="4">
    <source>
        <dbReference type="EMBL" id="MBB5474235.1"/>
    </source>
</evidence>
<feature type="region of interest" description="Disordered" evidence="1">
    <location>
        <begin position="793"/>
        <end position="824"/>
    </location>
</feature>
<feature type="transmembrane region" description="Helical" evidence="2">
    <location>
        <begin position="75"/>
        <end position="94"/>
    </location>
</feature>
<keyword evidence="2" id="KW-1133">Transmembrane helix</keyword>
<feature type="compositionally biased region" description="Pro residues" evidence="1">
    <location>
        <begin position="614"/>
        <end position="624"/>
    </location>
</feature>
<dbReference type="EMBL" id="JACHDN010000001">
    <property type="protein sequence ID" value="MBB5474235.1"/>
    <property type="molecule type" value="Genomic_DNA"/>
</dbReference>
<feature type="region of interest" description="Disordered" evidence="1">
    <location>
        <begin position="586"/>
        <end position="641"/>
    </location>
</feature>
<evidence type="ECO:0000313" key="5">
    <source>
        <dbReference type="Proteomes" id="UP000564629"/>
    </source>
</evidence>
<comment type="caution">
    <text evidence="4">The sequence shown here is derived from an EMBL/GenBank/DDBJ whole genome shotgun (WGS) entry which is preliminary data.</text>
</comment>
<dbReference type="GO" id="GO:0008233">
    <property type="term" value="F:peptidase activity"/>
    <property type="evidence" value="ECO:0007669"/>
    <property type="project" value="UniProtKB-KW"/>
</dbReference>
<keyword evidence="4" id="KW-0645">Protease</keyword>